<dbReference type="Proteomes" id="UP000472267">
    <property type="component" value="Chromosome 15"/>
</dbReference>
<dbReference type="InterPro" id="IPR013783">
    <property type="entry name" value="Ig-like_fold"/>
</dbReference>
<keyword evidence="13" id="KW-1185">Reference proteome</keyword>
<dbReference type="PROSITE" id="PS01209">
    <property type="entry name" value="LDLRA_1"/>
    <property type="match status" value="1"/>
</dbReference>
<feature type="transmembrane region" description="Helical" evidence="9">
    <location>
        <begin position="369"/>
        <end position="393"/>
    </location>
</feature>
<keyword evidence="2 9" id="KW-0812">Transmembrane</keyword>
<dbReference type="FunFam" id="2.60.40.10:FF:000061">
    <property type="entry name" value="Dyslexia-associated protein KIAA0319 homolog"/>
    <property type="match status" value="1"/>
</dbReference>
<dbReference type="PROSITE" id="PS50068">
    <property type="entry name" value="LDLRA_2"/>
    <property type="match status" value="1"/>
</dbReference>
<dbReference type="InterPro" id="IPR023415">
    <property type="entry name" value="LDLR_class-A_CS"/>
</dbReference>
<dbReference type="InterPro" id="IPR036055">
    <property type="entry name" value="LDL_receptor-like_sf"/>
</dbReference>
<evidence type="ECO:0000256" key="8">
    <source>
        <dbReference type="PROSITE-ProRule" id="PRU00124"/>
    </source>
</evidence>
<feature type="disulfide bond" evidence="8">
    <location>
        <begin position="253"/>
        <end position="271"/>
    </location>
</feature>
<keyword evidence="5 9" id="KW-0472">Membrane</keyword>
<dbReference type="PROSITE" id="PS00280">
    <property type="entry name" value="BPTI_KUNITZ_1"/>
    <property type="match status" value="1"/>
</dbReference>
<keyword evidence="3" id="KW-0732">Signal</keyword>
<evidence type="ECO:0000256" key="1">
    <source>
        <dbReference type="ARBA" id="ARBA00004479"/>
    </source>
</evidence>
<dbReference type="SUPFAM" id="SSF57362">
    <property type="entry name" value="BPTI-like"/>
    <property type="match status" value="1"/>
</dbReference>
<dbReference type="Pfam" id="PF00057">
    <property type="entry name" value="Ldl_recept_a"/>
    <property type="match status" value="1"/>
</dbReference>
<reference evidence="12" key="2">
    <citation type="submission" date="2025-08" db="UniProtKB">
        <authorList>
            <consortium name="Ensembl"/>
        </authorList>
    </citation>
    <scope>IDENTIFICATION</scope>
</reference>
<dbReference type="Ensembl" id="ENSSFAT00005044816.1">
    <property type="protein sequence ID" value="ENSSFAP00005043268.1"/>
    <property type="gene ID" value="ENSSFAG00005021417.1"/>
</dbReference>
<dbReference type="InterPro" id="IPR020901">
    <property type="entry name" value="Prtase_inh_Kunz-CS"/>
</dbReference>
<dbReference type="InterPro" id="IPR002172">
    <property type="entry name" value="LDrepeatLR_classA_rpt"/>
</dbReference>
<organism evidence="12 13">
    <name type="scientific">Salarias fasciatus</name>
    <name type="common">Jewelled blenny</name>
    <name type="synonym">Blennius fasciatus</name>
    <dbReference type="NCBI Taxonomy" id="181472"/>
    <lineage>
        <taxon>Eukaryota</taxon>
        <taxon>Metazoa</taxon>
        <taxon>Chordata</taxon>
        <taxon>Craniata</taxon>
        <taxon>Vertebrata</taxon>
        <taxon>Euteleostomi</taxon>
        <taxon>Actinopterygii</taxon>
        <taxon>Neopterygii</taxon>
        <taxon>Teleostei</taxon>
        <taxon>Neoteleostei</taxon>
        <taxon>Acanthomorphata</taxon>
        <taxon>Ovalentaria</taxon>
        <taxon>Blenniimorphae</taxon>
        <taxon>Blenniiformes</taxon>
        <taxon>Blennioidei</taxon>
        <taxon>Blenniidae</taxon>
        <taxon>Salariinae</taxon>
        <taxon>Salarias</taxon>
    </lineage>
</organism>
<reference evidence="12" key="1">
    <citation type="submission" date="2019-06" db="EMBL/GenBank/DDBJ databases">
        <authorList>
            <consortium name="Wellcome Sanger Institute Data Sharing"/>
        </authorList>
    </citation>
    <scope>NUCLEOTIDE SEQUENCE [LARGE SCALE GENOMIC DNA]</scope>
</reference>
<dbReference type="PROSITE" id="PS50986">
    <property type="entry name" value="MANSC"/>
    <property type="match status" value="1"/>
</dbReference>
<dbReference type="CDD" id="cd00112">
    <property type="entry name" value="LDLa"/>
    <property type="match status" value="1"/>
</dbReference>
<dbReference type="InterPro" id="IPR036880">
    <property type="entry name" value="Kunitz_BPTI_sf"/>
</dbReference>
<reference evidence="12" key="3">
    <citation type="submission" date="2025-09" db="UniProtKB">
        <authorList>
            <consortium name="Ensembl"/>
        </authorList>
    </citation>
    <scope>IDENTIFICATION</scope>
</reference>
<dbReference type="SUPFAM" id="SSF49299">
    <property type="entry name" value="PKD domain"/>
    <property type="match status" value="1"/>
</dbReference>
<dbReference type="InterPro" id="IPR013980">
    <property type="entry name" value="MANSC_dom"/>
</dbReference>
<accession>A0A672IN62</accession>
<dbReference type="SMART" id="SM00131">
    <property type="entry name" value="KU"/>
    <property type="match status" value="1"/>
</dbReference>
<dbReference type="CDD" id="cd00146">
    <property type="entry name" value="PKD"/>
    <property type="match status" value="1"/>
</dbReference>
<evidence type="ECO:0000256" key="3">
    <source>
        <dbReference type="ARBA" id="ARBA00022729"/>
    </source>
</evidence>
<dbReference type="SUPFAM" id="SSF57424">
    <property type="entry name" value="LDL receptor-like module"/>
    <property type="match status" value="1"/>
</dbReference>
<dbReference type="PROSITE" id="PS50279">
    <property type="entry name" value="BPTI_KUNITZ_2"/>
    <property type="match status" value="1"/>
</dbReference>
<dbReference type="PRINTS" id="PR00759">
    <property type="entry name" value="BASICPTASE"/>
</dbReference>
<dbReference type="PANTHER" id="PTHR46876">
    <property type="entry name" value="LOW-DENSITY LIPOPROTEIN RECEPTOR-RELATED PROTEIN 11"/>
    <property type="match status" value="1"/>
</dbReference>
<evidence type="ECO:0000256" key="2">
    <source>
        <dbReference type="ARBA" id="ARBA00022692"/>
    </source>
</evidence>
<dbReference type="Pfam" id="PF22352">
    <property type="entry name" value="K319L-like_PKD"/>
    <property type="match status" value="1"/>
</dbReference>
<evidence type="ECO:0000256" key="9">
    <source>
        <dbReference type="SAM" id="Phobius"/>
    </source>
</evidence>
<dbReference type="SMART" id="SM00192">
    <property type="entry name" value="LDLa"/>
    <property type="match status" value="1"/>
</dbReference>
<feature type="disulfide bond" evidence="8">
    <location>
        <begin position="246"/>
        <end position="258"/>
    </location>
</feature>
<dbReference type="FunFam" id="4.10.410.10:FF:000020">
    <property type="entry name" value="Collagen, type VI, alpha 3"/>
    <property type="match status" value="1"/>
</dbReference>
<evidence type="ECO:0000256" key="7">
    <source>
        <dbReference type="ARBA" id="ARBA00023180"/>
    </source>
</evidence>
<keyword evidence="4 9" id="KW-1133">Transmembrane helix</keyword>
<dbReference type="InterPro" id="IPR002223">
    <property type="entry name" value="Kunitz_BPTI"/>
</dbReference>
<comment type="subcellular location">
    <subcellularLocation>
        <location evidence="1">Membrane</location>
        <topology evidence="1">Single-pass type I membrane protein</topology>
    </subcellularLocation>
</comment>
<dbReference type="GO" id="GO:0004867">
    <property type="term" value="F:serine-type endopeptidase inhibitor activity"/>
    <property type="evidence" value="ECO:0007669"/>
    <property type="project" value="InterPro"/>
</dbReference>
<dbReference type="OMA" id="HACCAQP"/>
<dbReference type="Pfam" id="PF00014">
    <property type="entry name" value="Kunitz_BPTI"/>
    <property type="match status" value="1"/>
</dbReference>
<dbReference type="Gene3D" id="4.10.400.10">
    <property type="entry name" value="Low-density Lipoprotein Receptor"/>
    <property type="match status" value="1"/>
</dbReference>
<sequence length="418" mass="46401">LACVYTQLQQDQVYRTGDVLDSCVGDYSPARESIIRARVSIEQGATFLLAPEPVFTWKDCLHACCSQPHCTVAVVQENPRQPEDSLRCYLFNCTYRSRSVCSFAPQQGFTTYTRSGFGFAEEDEPPRSDAGQDVVIQLPTDWAVLDGRDSVDDHGINHYEWTLVKGDTAINMKSTHPGLLKVSGLQEGVYTFQMTVTDSSGQKSSDNVSITVLAPKHQPEGDEPPHCIHFCSNFCVSLPAVCTGHCSNYQFKCDDGCCIDITYSCDGKQHCPDRSDEAFCTNCKKRTAVDTWRSPCAAAPVVGPCKGTFPRWYYDQNAGQCKHFLYGGCQGNHNNFLQEADCQTRRSWLRSVPSPRRSDTALPSPPPGAILPLALGIIITALLLLMIGCRLRLVRHKLKKARPLTTEESDYLINGMYL</sequence>
<keyword evidence="7" id="KW-0325">Glycoprotein</keyword>
<evidence type="ECO:0000313" key="13">
    <source>
        <dbReference type="Proteomes" id="UP000472267"/>
    </source>
</evidence>
<dbReference type="Gene3D" id="4.10.410.10">
    <property type="entry name" value="Pancreatic trypsin inhibitor Kunitz domain"/>
    <property type="match status" value="1"/>
</dbReference>
<dbReference type="Pfam" id="PF07502">
    <property type="entry name" value="MANEC"/>
    <property type="match status" value="1"/>
</dbReference>
<evidence type="ECO:0000256" key="6">
    <source>
        <dbReference type="ARBA" id="ARBA00023157"/>
    </source>
</evidence>
<evidence type="ECO:0000259" key="11">
    <source>
        <dbReference type="PROSITE" id="PS50986"/>
    </source>
</evidence>
<feature type="domain" description="MANSC" evidence="11">
    <location>
        <begin position="29"/>
        <end position="112"/>
    </location>
</feature>
<dbReference type="AlphaFoldDB" id="A0A672IN62"/>
<name>A0A672IN62_SALFA</name>
<proteinExistence type="predicted"/>
<evidence type="ECO:0000313" key="12">
    <source>
        <dbReference type="Ensembl" id="ENSSFAP00005043268.1"/>
    </source>
</evidence>
<protein>
    <submittedName>
        <fullName evidence="12">Low density lipoprotein receptor-related protein 11</fullName>
    </submittedName>
</protein>
<keyword evidence="6 8" id="KW-1015">Disulfide bond</keyword>
<evidence type="ECO:0000259" key="10">
    <source>
        <dbReference type="PROSITE" id="PS50279"/>
    </source>
</evidence>
<feature type="disulfide bond" evidence="8">
    <location>
        <begin position="265"/>
        <end position="280"/>
    </location>
</feature>
<dbReference type="InterPro" id="IPR035986">
    <property type="entry name" value="PKD_dom_sf"/>
</dbReference>
<feature type="domain" description="BPTI/Kunitz inhibitor" evidence="10">
    <location>
        <begin position="296"/>
        <end position="346"/>
    </location>
</feature>
<dbReference type="Gene3D" id="2.60.40.10">
    <property type="entry name" value="Immunoglobulins"/>
    <property type="match status" value="1"/>
</dbReference>
<dbReference type="InterPro" id="IPR011106">
    <property type="entry name" value="MANSC_N"/>
</dbReference>
<dbReference type="PANTHER" id="PTHR46876:SF1">
    <property type="entry name" value="LOW-DENSITY LIPOPROTEIN RECEPTOR-RELATED PROTEIN 11"/>
    <property type="match status" value="1"/>
</dbReference>
<dbReference type="GO" id="GO:0016020">
    <property type="term" value="C:membrane"/>
    <property type="evidence" value="ECO:0007669"/>
    <property type="project" value="UniProtKB-SubCell"/>
</dbReference>
<evidence type="ECO:0000256" key="4">
    <source>
        <dbReference type="ARBA" id="ARBA00022989"/>
    </source>
</evidence>
<dbReference type="InParanoid" id="A0A672IN62"/>
<dbReference type="SMART" id="SM00765">
    <property type="entry name" value="MANEC"/>
    <property type="match status" value="1"/>
</dbReference>
<evidence type="ECO:0000256" key="5">
    <source>
        <dbReference type="ARBA" id="ARBA00023136"/>
    </source>
</evidence>